<dbReference type="EMBL" id="GL996499">
    <property type="protein sequence ID" value="EGW35638.1"/>
    <property type="molecule type" value="Genomic_DNA"/>
</dbReference>
<keyword evidence="2" id="KW-1185">Reference proteome</keyword>
<reference evidence="1 2" key="1">
    <citation type="journal article" date="2011" name="Proc. Natl. Acad. Sci. U.S.A.">
        <title>Comparative genomics of xylose-fermenting fungi for enhanced biofuel production.</title>
        <authorList>
            <person name="Wohlbach D.J."/>
            <person name="Kuo A."/>
            <person name="Sato T.K."/>
            <person name="Potts K.M."/>
            <person name="Salamov A.A."/>
            <person name="LaButti K.M."/>
            <person name="Sun H."/>
            <person name="Clum A."/>
            <person name="Pangilinan J.L."/>
            <person name="Lindquist E.A."/>
            <person name="Lucas S."/>
            <person name="Lapidus A."/>
            <person name="Jin M."/>
            <person name="Gunawan C."/>
            <person name="Balan V."/>
            <person name="Dale B.E."/>
            <person name="Jeffries T.W."/>
            <person name="Zinkel R."/>
            <person name="Barry K.W."/>
            <person name="Grigoriev I.V."/>
            <person name="Gasch A.P."/>
        </authorList>
    </citation>
    <scope>NUCLEOTIDE SEQUENCE [LARGE SCALE GENOMIC DNA]</scope>
    <source>
        <strain evidence="2">NRRL Y-27907 / 11-Y1</strain>
    </source>
</reference>
<proteinExistence type="predicted"/>
<dbReference type="HOGENOM" id="CLU_016726_0_0_1"/>
<protein>
    <submittedName>
        <fullName evidence="1">Uncharacterized protein</fullName>
    </submittedName>
</protein>
<gene>
    <name evidence="1" type="ORF">SPAPADRAFT_58847</name>
</gene>
<dbReference type="Proteomes" id="UP000000709">
    <property type="component" value="Unassembled WGS sequence"/>
</dbReference>
<dbReference type="GeneID" id="18872643"/>
<dbReference type="RefSeq" id="XP_007373050.1">
    <property type="nucleotide sequence ID" value="XM_007372988.1"/>
</dbReference>
<accession>G3AEA4</accession>
<evidence type="ECO:0000313" key="2">
    <source>
        <dbReference type="Proteomes" id="UP000000709"/>
    </source>
</evidence>
<dbReference type="KEGG" id="spaa:SPAPADRAFT_58847"/>
<evidence type="ECO:0000313" key="1">
    <source>
        <dbReference type="EMBL" id="EGW35638.1"/>
    </source>
</evidence>
<organism evidence="2">
    <name type="scientific">Spathaspora passalidarum (strain NRRL Y-27907 / 11-Y1)</name>
    <dbReference type="NCBI Taxonomy" id="619300"/>
    <lineage>
        <taxon>Eukaryota</taxon>
        <taxon>Fungi</taxon>
        <taxon>Dikarya</taxon>
        <taxon>Ascomycota</taxon>
        <taxon>Saccharomycotina</taxon>
        <taxon>Pichiomycetes</taxon>
        <taxon>Debaryomycetaceae</taxon>
        <taxon>Spathaspora</taxon>
    </lineage>
</organism>
<name>G3AEA4_SPAPN</name>
<dbReference type="InParanoid" id="G3AEA4"/>
<dbReference type="OMA" id="RHNAYFI"/>
<dbReference type="OrthoDB" id="4034597at2759"/>
<dbReference type="AlphaFoldDB" id="G3AEA4"/>
<sequence>MILEETAFESLNGIYINPKDQSKRDKISQDTVYTFMLELVNMNYILDKPVIDELCKLSADKGGKFLKQQLLMVKKHLGAHVKHEPFYPNFPQQVMDASHLELFIYAITHYFSCGNWKPVFIKEKRVEINEKNPVVNLHLVSLDELKEYFVKLVNSKTGIPVKHDAFIVDGVRRNWIKTYQSTYSEIPFRETSCKLAVECLKQGKDIGYFVKTTTDVLRIMAVYSNQKPDLTKVVKFTSMKRKERRVLIQLLEKVINIEDVKRHTTIWIRAFHCLHVGEYGGKVNEIATRFRSEKNVPTKNTPLCKAIENKDTDSAIRILKNLPSMFARCLDKLLRDSPDDKKILSEFSMIAVGVESKVLLQALGHFKGSNKIEKRSVFAKSNLMMFERKENQSELTTETANMVIDTLRQALVEKYKALNHFNENSKVYITKEAEGILLPMQIYTGSDSNKRAIARGSRLMTDECDMDKNVIRFFVHWIGKIVDLGAVFIKEDMETTKFINYTHLKEEFAVHSGDIINAPAPKGASEFIDIYINQALKSGYRYVEMNVRSYSGPKFSQLQQCFAGYMMRKEQQAGEIFEPSTVKVKMDLTCEATDINPFMFDLKTREMIWLDIPSHPKVFWLNDLNRNINQTKEILKACLDLPLIKVNMKELLELHVEAGSATIVENREDSNFVVGLGEGDLDLYDFATINSKWI</sequence>
<dbReference type="eggNOG" id="ENOG502RQG4">
    <property type="taxonomic scope" value="Eukaryota"/>
</dbReference>